<dbReference type="InterPro" id="IPR010640">
    <property type="entry name" value="Low_temperature_requirement_A"/>
</dbReference>
<evidence type="ECO:0000313" key="3">
    <source>
        <dbReference type="Proteomes" id="UP000044841"/>
    </source>
</evidence>
<sequence>MPILQLLPWGRAPRTPSSTSAAISKEADRYYNNLIIHGKERLIPWSKSPFYDQSTIAYRKLQEVQKQTNYDGVTSPEACVNGLMADEAKDLDHDESNNKETGEHPPVWLDLFYDLAWTSTFSNVTQNNTISGEESLPYAAFFVLVWWMWVSQVSYNIRFYSNDWVHRICIFFQFCVFAALAAFTSGLDVMEFIRSGNSGPAQRALDIINGVSQDQRMARDRAEKHRVLLCLQYIRVWLYAHDKRDPAVTIKPIAMFISTGLWCSSIAMLLTQYTNDATQVANFVIWGIAVAIEVASHYFSPLASHLRSTRSLAPRLATLVTIISGEGLIVIIGTLWLGPPSPGFILRALCAALVAYLTFYLYFESTSRRVRANRPSLWIFLHLPYMICIVLFMEGIKNLLLYTILCQSTEFVITQVLSFLEAAKASDNTFSTLNQTMDTFLTEIGMPWDDQKKLRVLVATAMNNTATNQAAFERAFTGGLYRLFVDWDAQAIEVGLLKRL</sequence>
<dbReference type="Pfam" id="PF06772">
    <property type="entry name" value="LtrA"/>
    <property type="match status" value="1"/>
</dbReference>
<protein>
    <submittedName>
        <fullName evidence="2">Cytochrome bd-II ubiquinol oxidase subunit 2</fullName>
    </submittedName>
</protein>
<feature type="transmembrane region" description="Helical" evidence="1">
    <location>
        <begin position="253"/>
        <end position="271"/>
    </location>
</feature>
<proteinExistence type="predicted"/>
<keyword evidence="3" id="KW-1185">Reference proteome</keyword>
<reference evidence="2 3" key="1">
    <citation type="submission" date="2015-07" db="EMBL/GenBank/DDBJ databases">
        <authorList>
            <person name="Noorani M."/>
        </authorList>
    </citation>
    <scope>NUCLEOTIDE SEQUENCE [LARGE SCALE GENOMIC DNA]</scope>
    <source>
        <strain evidence="2">BBA 69670</strain>
    </source>
</reference>
<keyword evidence="1" id="KW-1133">Transmembrane helix</keyword>
<dbReference type="EMBL" id="CYGV01001252">
    <property type="protein sequence ID" value="CUA71621.1"/>
    <property type="molecule type" value="Genomic_DNA"/>
</dbReference>
<dbReference type="AlphaFoldDB" id="A0A0K6FZB9"/>
<feature type="transmembrane region" description="Helical" evidence="1">
    <location>
        <begin position="164"/>
        <end position="184"/>
    </location>
</feature>
<evidence type="ECO:0000256" key="1">
    <source>
        <dbReference type="SAM" id="Phobius"/>
    </source>
</evidence>
<feature type="transmembrane region" description="Helical" evidence="1">
    <location>
        <begin position="344"/>
        <end position="363"/>
    </location>
</feature>
<feature type="transmembrane region" description="Helical" evidence="1">
    <location>
        <begin position="135"/>
        <end position="152"/>
    </location>
</feature>
<dbReference type="PANTHER" id="PTHR42101:SF1">
    <property type="entry name" value="LOW TEMPERATURE REQUIREMENT A"/>
    <property type="match status" value="1"/>
</dbReference>
<evidence type="ECO:0000313" key="2">
    <source>
        <dbReference type="EMBL" id="CUA71621.1"/>
    </source>
</evidence>
<name>A0A0K6FZB9_9AGAM</name>
<dbReference type="PANTHER" id="PTHR42101">
    <property type="entry name" value="CHROMOSOME 16, WHOLE GENOME SHOTGUN SEQUENCE"/>
    <property type="match status" value="1"/>
</dbReference>
<feature type="transmembrane region" description="Helical" evidence="1">
    <location>
        <begin position="375"/>
        <end position="393"/>
    </location>
</feature>
<organism evidence="2 3">
    <name type="scientific">Rhizoctonia solani</name>
    <dbReference type="NCBI Taxonomy" id="456999"/>
    <lineage>
        <taxon>Eukaryota</taxon>
        <taxon>Fungi</taxon>
        <taxon>Dikarya</taxon>
        <taxon>Basidiomycota</taxon>
        <taxon>Agaricomycotina</taxon>
        <taxon>Agaricomycetes</taxon>
        <taxon>Cantharellales</taxon>
        <taxon>Ceratobasidiaceae</taxon>
        <taxon>Rhizoctonia</taxon>
    </lineage>
</organism>
<accession>A0A0K6FZB9</accession>
<keyword evidence="1" id="KW-0812">Transmembrane</keyword>
<gene>
    <name evidence="2" type="ORF">RSOLAG22IIIB_09717</name>
</gene>
<feature type="transmembrane region" description="Helical" evidence="1">
    <location>
        <begin position="316"/>
        <end position="338"/>
    </location>
</feature>
<dbReference type="Proteomes" id="UP000044841">
    <property type="component" value="Unassembled WGS sequence"/>
</dbReference>
<keyword evidence="1" id="KW-0472">Membrane</keyword>